<accession>A0A8S5NHH7</accession>
<protein>
    <submittedName>
        <fullName evidence="1">Uncharacterized protein</fullName>
    </submittedName>
</protein>
<dbReference type="EMBL" id="BK015167">
    <property type="protein sequence ID" value="DAD93807.1"/>
    <property type="molecule type" value="Genomic_DNA"/>
</dbReference>
<proteinExistence type="predicted"/>
<sequence>MSAQTRYGYATPIGAAGGIVDLAPYAVDTFLNEEENGVMKFGMGVVQGSKPGVNIALPESGATADKFEGVTTNNRTTEYDMDGHLAVRKGVGIGVMRYGRIYVRVETGDEPAYGAPLYLIINGDEAGCFTSTEDDGTTIAVNGRFIGGIDNGIAPVELMRQPVVGGNASGGSAAGATKLSDLSDVDLSTPATDGQVLKYSDADSKWKPGADNTGAGA</sequence>
<evidence type="ECO:0000313" key="1">
    <source>
        <dbReference type="EMBL" id="DAD93807.1"/>
    </source>
</evidence>
<name>A0A8S5NHH7_9CAUD</name>
<organism evidence="1">
    <name type="scientific">Myoviridae sp. ctcwu24</name>
    <dbReference type="NCBI Taxonomy" id="2826670"/>
    <lineage>
        <taxon>Viruses</taxon>
        <taxon>Duplodnaviria</taxon>
        <taxon>Heunggongvirae</taxon>
        <taxon>Uroviricota</taxon>
        <taxon>Caudoviricetes</taxon>
    </lineage>
</organism>
<dbReference type="Pfam" id="PF22758">
    <property type="entry name" value="Phage_cement"/>
    <property type="match status" value="1"/>
</dbReference>
<reference evidence="1" key="1">
    <citation type="journal article" date="2021" name="Proc. Natl. Acad. Sci. U.S.A.">
        <title>A Catalog of Tens of Thousands of Viruses from Human Metagenomes Reveals Hidden Associations with Chronic Diseases.</title>
        <authorList>
            <person name="Tisza M.J."/>
            <person name="Buck C.B."/>
        </authorList>
    </citation>
    <scope>NUCLEOTIDE SEQUENCE</scope>
    <source>
        <strain evidence="1">Ctcwu24</strain>
    </source>
</reference>
<dbReference type="InterPro" id="IPR054438">
    <property type="entry name" value="Struct_cement_gp24/gp6"/>
</dbReference>